<evidence type="ECO:0000313" key="2">
    <source>
        <dbReference type="EMBL" id="KAJ7347772.1"/>
    </source>
</evidence>
<dbReference type="EMBL" id="JARIHO010000018">
    <property type="protein sequence ID" value="KAJ7347772.1"/>
    <property type="molecule type" value="Genomic_DNA"/>
</dbReference>
<accession>A0AAD7A2T0</accession>
<organism evidence="2 3">
    <name type="scientific">Mycena albidolilacea</name>
    <dbReference type="NCBI Taxonomy" id="1033008"/>
    <lineage>
        <taxon>Eukaryota</taxon>
        <taxon>Fungi</taxon>
        <taxon>Dikarya</taxon>
        <taxon>Basidiomycota</taxon>
        <taxon>Agaricomycotina</taxon>
        <taxon>Agaricomycetes</taxon>
        <taxon>Agaricomycetidae</taxon>
        <taxon>Agaricales</taxon>
        <taxon>Marasmiineae</taxon>
        <taxon>Mycenaceae</taxon>
        <taxon>Mycena</taxon>
    </lineage>
</organism>
<evidence type="ECO:0000313" key="3">
    <source>
        <dbReference type="Proteomes" id="UP001218218"/>
    </source>
</evidence>
<keyword evidence="3" id="KW-1185">Reference proteome</keyword>
<sequence length="225" mass="25357">MRSFAANSRLNRLSGKRYLHHNFLHFGRDKFKRFRTKLNAALPVTPDKIKLHQTVLHLTLAWNIDKSTIIVNAEVADAIYNELEVGHEGGYSGSSQGVWMPGLFHGKFVDMHGVFMVHWGVSNHGTHNPGSLSFHNTHLHQALILLSSLPPFRVCRDLVFTSLYVHILHCLLLVSDKSTLDECAASIETYAQLEVLAASIQVKFANAELVSELCWQQTTEYDADH</sequence>
<dbReference type="InterPro" id="IPR046496">
    <property type="entry name" value="DUF6589"/>
</dbReference>
<dbReference type="AlphaFoldDB" id="A0AAD7A2T0"/>
<name>A0AAD7A2T0_9AGAR</name>
<gene>
    <name evidence="2" type="ORF">DFH08DRAFT_808555</name>
</gene>
<reference evidence="2" key="1">
    <citation type="submission" date="2023-03" db="EMBL/GenBank/DDBJ databases">
        <title>Massive genome expansion in bonnet fungi (Mycena s.s.) driven by repeated elements and novel gene families across ecological guilds.</title>
        <authorList>
            <consortium name="Lawrence Berkeley National Laboratory"/>
            <person name="Harder C.B."/>
            <person name="Miyauchi S."/>
            <person name="Viragh M."/>
            <person name="Kuo A."/>
            <person name="Thoen E."/>
            <person name="Andreopoulos B."/>
            <person name="Lu D."/>
            <person name="Skrede I."/>
            <person name="Drula E."/>
            <person name="Henrissat B."/>
            <person name="Morin E."/>
            <person name="Kohler A."/>
            <person name="Barry K."/>
            <person name="LaButti K."/>
            <person name="Morin E."/>
            <person name="Salamov A."/>
            <person name="Lipzen A."/>
            <person name="Mereny Z."/>
            <person name="Hegedus B."/>
            <person name="Baldrian P."/>
            <person name="Stursova M."/>
            <person name="Weitz H."/>
            <person name="Taylor A."/>
            <person name="Grigoriev I.V."/>
            <person name="Nagy L.G."/>
            <person name="Martin F."/>
            <person name="Kauserud H."/>
        </authorList>
    </citation>
    <scope>NUCLEOTIDE SEQUENCE</scope>
    <source>
        <strain evidence="2">CBHHK002</strain>
    </source>
</reference>
<dbReference type="Pfam" id="PF20231">
    <property type="entry name" value="DUF6589"/>
    <property type="match status" value="1"/>
</dbReference>
<proteinExistence type="predicted"/>
<comment type="caution">
    <text evidence="2">The sequence shown here is derived from an EMBL/GenBank/DDBJ whole genome shotgun (WGS) entry which is preliminary data.</text>
</comment>
<evidence type="ECO:0000259" key="1">
    <source>
        <dbReference type="Pfam" id="PF20231"/>
    </source>
</evidence>
<protein>
    <recommendedName>
        <fullName evidence="1">DUF6589 domain-containing protein</fullName>
    </recommendedName>
</protein>
<dbReference type="Proteomes" id="UP001218218">
    <property type="component" value="Unassembled WGS sequence"/>
</dbReference>
<feature type="domain" description="DUF6589" evidence="1">
    <location>
        <begin position="89"/>
        <end position="220"/>
    </location>
</feature>